<evidence type="ECO:0008006" key="4">
    <source>
        <dbReference type="Google" id="ProtNLM"/>
    </source>
</evidence>
<name>A0A7C8VF58_ORBOL</name>
<feature type="compositionally biased region" description="Basic and acidic residues" evidence="1">
    <location>
        <begin position="515"/>
        <end position="527"/>
    </location>
</feature>
<comment type="caution">
    <text evidence="2">The sequence shown here is derived from an EMBL/GenBank/DDBJ whole genome shotgun (WGS) entry which is preliminary data.</text>
</comment>
<dbReference type="OrthoDB" id="5395390at2759"/>
<evidence type="ECO:0000313" key="3">
    <source>
        <dbReference type="Proteomes" id="UP000474640"/>
    </source>
</evidence>
<protein>
    <recommendedName>
        <fullName evidence="4">F-box domain-containing protein</fullName>
    </recommendedName>
</protein>
<dbReference type="Proteomes" id="UP000474640">
    <property type="component" value="Unassembled WGS sequence"/>
</dbReference>
<sequence>MPAARRTRSSAHTSNLAPTKRARKSATSSSSTSTKAFTTPRQAKYPPWATLPYHVLVPILKFAATNSQNNSVPIDHAWLANAARTCKAFADPANDLLYHTPPMTPISRLRKFFDALKANPLLSRKVRRIESHSAEICDTKLLKFGLQDIVQLSTHVTGVCVSSGPWSPELLYASGRKPDMDPSVLTALQNNGTKLQDWTWDGELCWAIAAQYDTRDESPKKKTRTQRGFGWLHAVHKDVEPFKSLKALTITGFDTPMPLEYYRDDDEEVGVEAQIATIASSLGHLKYLKDLALKDCTFVNAYFLSQLAGVHELKRLVLEDLKNINTIDLQSFLQLSGKHLEELEVIHCPGIYAGFLSILDTATPSLKRLLYEDVPGVLSHEELELLEIPMPRWPQTLESLIMRGLGNWTAADCERVLVGMADTARNGGFMALREIDIWCILPELSWRDRAASRRRWGDEFAMAFLDRRGNAWKEFVAKKKSEGHKVKWDPNVTVGLCERVLFRLDDSRPTGNQLREADFLDLSESRPTKRSPKKAAAVPKRASPKKKGKQAAALKEASPSKSNPKKRRGTQKSQTFVVGSKRARYNSDEDSDFKVDRLAYEDEDGNDSSWSFIPTKDEFILTDYGHGRV</sequence>
<gene>
    <name evidence="2" type="ORF">TWF970_002956</name>
</gene>
<dbReference type="AlphaFoldDB" id="A0A7C8VF58"/>
<dbReference type="EMBL" id="JAABOJ010000019">
    <property type="protein sequence ID" value="KAF3280204.1"/>
    <property type="molecule type" value="Genomic_DNA"/>
</dbReference>
<feature type="region of interest" description="Disordered" evidence="1">
    <location>
        <begin position="1"/>
        <end position="41"/>
    </location>
</feature>
<reference evidence="2 3" key="1">
    <citation type="submission" date="2020-01" db="EMBL/GenBank/DDBJ databases">
        <authorList>
            <person name="Palmer J.M."/>
        </authorList>
    </citation>
    <scope>NUCLEOTIDE SEQUENCE [LARGE SCALE GENOMIC DNA]</scope>
    <source>
        <strain evidence="2 3">TWF970</strain>
    </source>
</reference>
<feature type="region of interest" description="Disordered" evidence="1">
    <location>
        <begin position="515"/>
        <end position="589"/>
    </location>
</feature>
<dbReference type="InterPro" id="IPR032675">
    <property type="entry name" value="LRR_dom_sf"/>
</dbReference>
<evidence type="ECO:0000313" key="2">
    <source>
        <dbReference type="EMBL" id="KAF3280204.1"/>
    </source>
</evidence>
<evidence type="ECO:0000256" key="1">
    <source>
        <dbReference type="SAM" id="MobiDB-lite"/>
    </source>
</evidence>
<feature type="compositionally biased region" description="Low complexity" evidence="1">
    <location>
        <begin position="25"/>
        <end position="39"/>
    </location>
</feature>
<accession>A0A7C8VF58</accession>
<proteinExistence type="predicted"/>
<dbReference type="SUPFAM" id="SSF52047">
    <property type="entry name" value="RNI-like"/>
    <property type="match status" value="1"/>
</dbReference>
<dbReference type="Gene3D" id="3.80.10.10">
    <property type="entry name" value="Ribonuclease Inhibitor"/>
    <property type="match status" value="1"/>
</dbReference>
<organism evidence="2 3">
    <name type="scientific">Orbilia oligospora</name>
    <name type="common">Nematode-trapping fungus</name>
    <name type="synonym">Arthrobotrys oligospora</name>
    <dbReference type="NCBI Taxonomy" id="2813651"/>
    <lineage>
        <taxon>Eukaryota</taxon>
        <taxon>Fungi</taxon>
        <taxon>Dikarya</taxon>
        <taxon>Ascomycota</taxon>
        <taxon>Pezizomycotina</taxon>
        <taxon>Orbiliomycetes</taxon>
        <taxon>Orbiliales</taxon>
        <taxon>Orbiliaceae</taxon>
        <taxon>Orbilia</taxon>
    </lineage>
</organism>